<gene>
    <name evidence="2" type="ORF">KYI10_01215</name>
</gene>
<protein>
    <submittedName>
        <fullName evidence="2">Endonuclease/exonuclease/phosphatase family protein</fullName>
    </submittedName>
</protein>
<dbReference type="InterPro" id="IPR005135">
    <property type="entry name" value="Endo/exonuclease/phosphatase"/>
</dbReference>
<feature type="domain" description="Endonuclease/exonuclease/phosphatase" evidence="1">
    <location>
        <begin position="7"/>
        <end position="229"/>
    </location>
</feature>
<name>A0AAT9P487_9STAP</name>
<reference evidence="2" key="1">
    <citation type="submission" date="2021-07" db="EMBL/GenBank/DDBJ databases">
        <title>Prevalence and characterization of methicillin-resistant Macrococcus spp. in food producing animals and meat in Switzerland in 2019.</title>
        <authorList>
            <person name="Keller J.E."/>
            <person name="Schwendener S."/>
            <person name="Neuenschwander J."/>
            <person name="Overesch G."/>
            <person name="Perreten V."/>
        </authorList>
    </citation>
    <scope>NUCLEOTIDE SEQUENCE</scope>
    <source>
        <strain evidence="2">19Msa1099</strain>
    </source>
</reference>
<organism evidence="2">
    <name type="scientific">Macrococcus psychrotolerans</name>
    <dbReference type="NCBI Taxonomy" id="3039389"/>
    <lineage>
        <taxon>Bacteria</taxon>
        <taxon>Bacillati</taxon>
        <taxon>Bacillota</taxon>
        <taxon>Bacilli</taxon>
        <taxon>Bacillales</taxon>
        <taxon>Staphylococcaceae</taxon>
        <taxon>Macrococcus</taxon>
    </lineage>
</organism>
<proteinExistence type="predicted"/>
<dbReference type="GO" id="GO:0004519">
    <property type="term" value="F:endonuclease activity"/>
    <property type="evidence" value="ECO:0007669"/>
    <property type="project" value="UniProtKB-KW"/>
</dbReference>
<accession>A0AAT9P487</accession>
<evidence type="ECO:0000259" key="1">
    <source>
        <dbReference type="Pfam" id="PF03372"/>
    </source>
</evidence>
<dbReference type="Pfam" id="PF03372">
    <property type="entry name" value="Exo_endo_phos"/>
    <property type="match status" value="1"/>
</dbReference>
<keyword evidence="2" id="KW-0540">Nuclease</keyword>
<dbReference type="EMBL" id="CP079955">
    <property type="protein sequence ID" value="QYA33098.1"/>
    <property type="molecule type" value="Genomic_DNA"/>
</dbReference>
<dbReference type="AlphaFoldDB" id="A0AAT9P487"/>
<sequence>MTKYSLMSLNLNFYNPESNIKRTTEDVAEFIINNHPTFVTLQEFGEKSITGDIDGLELLNKLNQYGYAVVEPLKDGIKPINTRILYLKEKVNYKKMMPAYYVHSFVNRQTGAIFEINGKKMCIFSLHFPLYQSQNQDNRQDKINMWDLTLRLGKNFRKYDYLILAGDFNESKIGNETVLSHNLDILENHLDSATNDIPTWNNQKLDHIFVTKNLKYEKSDPLSNNISDHKALLVEFEV</sequence>
<keyword evidence="2" id="KW-0378">Hydrolase</keyword>
<keyword evidence="2" id="KW-0255">Endonuclease</keyword>
<evidence type="ECO:0000313" key="2">
    <source>
        <dbReference type="EMBL" id="QYA33098.1"/>
    </source>
</evidence>